<evidence type="ECO:0000313" key="2">
    <source>
        <dbReference type="EMBL" id="MBB0232675.1"/>
    </source>
</evidence>
<evidence type="ECO:0000256" key="1">
    <source>
        <dbReference type="SAM" id="MobiDB-lite"/>
    </source>
</evidence>
<protein>
    <submittedName>
        <fullName evidence="2">DUF1015 family protein</fullName>
    </submittedName>
</protein>
<dbReference type="EMBL" id="VKHS01001089">
    <property type="protein sequence ID" value="MBB0232675.1"/>
    <property type="molecule type" value="Genomic_DNA"/>
</dbReference>
<organism evidence="2 3">
    <name type="scientific">Streptomyces calidiresistens</name>
    <dbReference type="NCBI Taxonomy" id="1485586"/>
    <lineage>
        <taxon>Bacteria</taxon>
        <taxon>Bacillati</taxon>
        <taxon>Actinomycetota</taxon>
        <taxon>Actinomycetes</taxon>
        <taxon>Kitasatosporales</taxon>
        <taxon>Streptomycetaceae</taxon>
        <taxon>Streptomyces</taxon>
    </lineage>
</organism>
<comment type="caution">
    <text evidence="2">The sequence shown here is derived from an EMBL/GenBank/DDBJ whole genome shotgun (WGS) entry which is preliminary data.</text>
</comment>
<sequence>MREARRARRASRSPPHRTTPRPIRPVGPPAGPPRSPTGPVRPPAPIPTEPPASARRPGTTTPSGPRKRSSVPSDVLSPPALTSAVVPRSDLLIPSHVVERRDATGRVAQRGVLGALDVRGTESGHVLRHQRIAEEEVDRQSRLLSARRDSGDGAASSPDPLLLAAPDLDTFRECIELTSAGTPDAVLPTPDAGEVLLWTCDRRWSAAPPPLGPVLLADGHHRLEAARRMGRTRPGREPERLPALVVDHRNHPLTLAATHRVVPGLDPHRAVGTARRFARVRPRPRGTYPPPPRGSFLLTGAGRTWELAGISTSLLAGRLRRFPAEWAELDAAVSDHVLIPALCEDQGIDPTPRYTTRLPGPGEAGLVLPPPTWNQIWAGAASGAGMPTKSTCLGPGPLPGLLDHLG</sequence>
<dbReference type="AlphaFoldDB" id="A0A7W3T824"/>
<dbReference type="Pfam" id="PF06245">
    <property type="entry name" value="DUF1015"/>
    <property type="match status" value="1"/>
</dbReference>
<evidence type="ECO:0000313" key="3">
    <source>
        <dbReference type="Proteomes" id="UP000530234"/>
    </source>
</evidence>
<accession>A0A7W3T824</accession>
<keyword evidence="3" id="KW-1185">Reference proteome</keyword>
<feature type="compositionally biased region" description="Pro residues" evidence="1">
    <location>
        <begin position="22"/>
        <end position="50"/>
    </location>
</feature>
<name>A0A7W3T824_9ACTN</name>
<dbReference type="Proteomes" id="UP000530234">
    <property type="component" value="Unassembled WGS sequence"/>
</dbReference>
<dbReference type="InterPro" id="IPR008323">
    <property type="entry name" value="UCP033563"/>
</dbReference>
<reference evidence="3" key="1">
    <citation type="submission" date="2019-10" db="EMBL/GenBank/DDBJ databases">
        <title>Streptomyces sp. nov., a novel actinobacterium isolated from alkaline environment.</title>
        <authorList>
            <person name="Golinska P."/>
        </authorList>
    </citation>
    <scope>NUCLEOTIDE SEQUENCE [LARGE SCALE GENOMIC DNA]</scope>
    <source>
        <strain evidence="3">DSM 42108</strain>
    </source>
</reference>
<proteinExistence type="predicted"/>
<feature type="region of interest" description="Disordered" evidence="1">
    <location>
        <begin position="1"/>
        <end position="82"/>
    </location>
</feature>
<feature type="compositionally biased region" description="Basic residues" evidence="1">
    <location>
        <begin position="1"/>
        <end position="19"/>
    </location>
</feature>
<gene>
    <name evidence="2" type="ORF">FOE67_25105</name>
</gene>